<keyword evidence="1" id="KW-0472">Membrane</keyword>
<dbReference type="EMBL" id="LR792683">
    <property type="protein sequence ID" value="CAB3390701.1"/>
    <property type="molecule type" value="Genomic_DNA"/>
</dbReference>
<evidence type="ECO:0000256" key="1">
    <source>
        <dbReference type="SAM" id="Phobius"/>
    </source>
</evidence>
<proteinExistence type="predicted"/>
<sequence length="48" mass="5130">MTKSCQTPEEGVDMKAMRSIAIGVFAGLFAVVSLVILPILLIVGDFTF</sequence>
<evidence type="ECO:0000313" key="3">
    <source>
        <dbReference type="Proteomes" id="UP000502196"/>
    </source>
</evidence>
<organism evidence="2 3">
    <name type="scientific">Kyrpidia spormannii</name>
    <dbReference type="NCBI Taxonomy" id="2055160"/>
    <lineage>
        <taxon>Bacteria</taxon>
        <taxon>Bacillati</taxon>
        <taxon>Bacillota</taxon>
        <taxon>Bacilli</taxon>
        <taxon>Bacillales</taxon>
        <taxon>Alicyclobacillaceae</taxon>
        <taxon>Kyrpidia</taxon>
    </lineage>
</organism>
<keyword evidence="1" id="KW-0812">Transmembrane</keyword>
<evidence type="ECO:0000313" key="2">
    <source>
        <dbReference type="EMBL" id="CAB3390701.1"/>
    </source>
</evidence>
<dbReference type="Proteomes" id="UP000502196">
    <property type="component" value="Chromosome"/>
</dbReference>
<feature type="transmembrane region" description="Helical" evidence="1">
    <location>
        <begin position="20"/>
        <end position="43"/>
    </location>
</feature>
<keyword evidence="1" id="KW-1133">Transmembrane helix</keyword>
<gene>
    <name evidence="2" type="ORF">COOX1_0544</name>
</gene>
<name>A0A6F9E2S5_9BACL</name>
<protein>
    <submittedName>
        <fullName evidence="2">Uncharacterized protein</fullName>
    </submittedName>
</protein>
<accession>A0A6F9E2S5</accession>
<dbReference type="AlphaFoldDB" id="A0A6F9E2S5"/>
<reference evidence="2 3" key="1">
    <citation type="submission" date="2020-04" db="EMBL/GenBank/DDBJ databases">
        <authorList>
            <person name="Hogendoorn C."/>
        </authorList>
    </citation>
    <scope>NUCLEOTIDE SEQUENCE [LARGE SCALE GENOMIC DNA]</scope>
    <source>
        <strain evidence="2">COOX1</strain>
    </source>
</reference>